<evidence type="ECO:0000313" key="5">
    <source>
        <dbReference type="Proteomes" id="UP001637994"/>
    </source>
</evidence>
<dbReference type="InterPro" id="IPR035067">
    <property type="entry name" value="V-type_ATPase_csu/dsu"/>
</dbReference>
<dbReference type="SUPFAM" id="SSF103486">
    <property type="entry name" value="V-type ATP synthase subunit C"/>
    <property type="match status" value="1"/>
</dbReference>
<accession>A0ABW9MEE5</accession>
<protein>
    <submittedName>
        <fullName evidence="4">V-type ATPase subunit</fullName>
    </submittedName>
</protein>
<evidence type="ECO:0000313" key="4">
    <source>
        <dbReference type="EMBL" id="MFO3667554.1"/>
    </source>
</evidence>
<dbReference type="InterPro" id="IPR002843">
    <property type="entry name" value="ATPase_V0-cplx_csu/dsu"/>
</dbReference>
<dbReference type="PANTHER" id="PTHR38682:SF1">
    <property type="entry name" value="V-TYPE ATP SYNTHASE SUBUNIT C"/>
    <property type="match status" value="1"/>
</dbReference>
<dbReference type="Gene3D" id="1.20.1690.10">
    <property type="entry name" value="V-type ATP synthase subunit C domain"/>
    <property type="match status" value="2"/>
</dbReference>
<dbReference type="PANTHER" id="PTHR38682">
    <property type="entry name" value="V-TYPE ATP SYNTHASE SUBUNIT C"/>
    <property type="match status" value="1"/>
</dbReference>
<dbReference type="Gene3D" id="1.10.132.50">
    <property type="entry name" value="ATP synthase (C/AC39) subunit, domain 3"/>
    <property type="match status" value="1"/>
</dbReference>
<gene>
    <name evidence="4" type="ORF">ACCQ42_07190</name>
</gene>
<comment type="similarity">
    <text evidence="1">Belongs to the V-ATPase V0D/AC39 subunit family.</text>
</comment>
<keyword evidence="5" id="KW-1185">Reference proteome</keyword>
<name>A0ABW9MEE5_9FIRM</name>
<sequence length="331" mass="38921">MKRDDFIGASISTRIYEDDLVKDFYRLNELDSLSEIMNALSDSSYGRYIQELRRPEEYEEILSKELVRVYDKIEDITPDKNLTDYLREKYNFHNLKVLAKEIIQDEDYKYSPMGNIDVDYLKRQILKTDEKDIFEDDEENIYLTYLKRAIDAYEDRKDPAMIDISLDKSYYERELDIANATGMDSLINYTKEAIDLINVKTLLRVRDLDQLGDCLIDGGFIDKDRFLEMYKLDMTGLLIKMSNDKIYPYLARALDNDKGEVENLLNLEKAIDDHFMDFAKASKAVTYGPEVLLAYLISKEQEIKNLRIIFISKLNGLSKEFTKDRLREAYV</sequence>
<dbReference type="InterPro" id="IPR036079">
    <property type="entry name" value="ATPase_csu/dsu_sf"/>
</dbReference>
<keyword evidence="3" id="KW-0406">Ion transport</keyword>
<organism evidence="4 5">
    <name type="scientific">Anaerococcus kampingae</name>
    <dbReference type="NCBI Taxonomy" id="3115614"/>
    <lineage>
        <taxon>Bacteria</taxon>
        <taxon>Bacillati</taxon>
        <taxon>Bacillota</taxon>
        <taxon>Tissierellia</taxon>
        <taxon>Tissierellales</taxon>
        <taxon>Peptoniphilaceae</taxon>
        <taxon>Anaerococcus</taxon>
    </lineage>
</organism>
<dbReference type="RefSeq" id="WP_265215130.1">
    <property type="nucleotide sequence ID" value="NZ_JBGMEF010000023.1"/>
</dbReference>
<evidence type="ECO:0000256" key="2">
    <source>
        <dbReference type="ARBA" id="ARBA00022448"/>
    </source>
</evidence>
<proteinExistence type="inferred from homology"/>
<evidence type="ECO:0000256" key="3">
    <source>
        <dbReference type="ARBA" id="ARBA00023065"/>
    </source>
</evidence>
<dbReference type="Pfam" id="PF01992">
    <property type="entry name" value="vATP-synt_AC39"/>
    <property type="match status" value="1"/>
</dbReference>
<dbReference type="InterPro" id="IPR050873">
    <property type="entry name" value="V-ATPase_V0D/AC39_subunit"/>
</dbReference>
<evidence type="ECO:0000256" key="1">
    <source>
        <dbReference type="ARBA" id="ARBA00006709"/>
    </source>
</evidence>
<dbReference type="EMBL" id="JBGMEF010000023">
    <property type="protein sequence ID" value="MFO3667554.1"/>
    <property type="molecule type" value="Genomic_DNA"/>
</dbReference>
<dbReference type="Proteomes" id="UP001637994">
    <property type="component" value="Unassembled WGS sequence"/>
</dbReference>
<dbReference type="InterPro" id="IPR044911">
    <property type="entry name" value="V-type_ATPase_csu/dsu_dom_3"/>
</dbReference>
<keyword evidence="2" id="KW-0813">Transport</keyword>
<comment type="caution">
    <text evidence="4">The sequence shown here is derived from an EMBL/GenBank/DDBJ whole genome shotgun (WGS) entry which is preliminary data.</text>
</comment>
<reference evidence="4 5" key="1">
    <citation type="journal article" date="2025" name="Anaerobe">
        <title>Description of Anaerococcus kampingiae sp. nov., Anaerococcus groningensis sp. nov., Anaerococcus martiniensis sp. nov., and Anaerococcus cruorum sp. nov., isolated from human clinical specimens.</title>
        <authorList>
            <person name="Boiten K.E."/>
            <person name="Meijer J."/>
            <person name="van Wezel E.M."/>
            <person name="Veloo A.C.M."/>
        </authorList>
    </citation>
    <scope>NUCLEOTIDE SEQUENCE [LARGE SCALE GENOMIC DNA]</scope>
    <source>
        <strain evidence="4 5">ENR0874</strain>
    </source>
</reference>